<protein>
    <recommendedName>
        <fullName evidence="6">Exostosin GT47 domain-containing protein</fullName>
    </recommendedName>
</protein>
<evidence type="ECO:0000313" key="7">
    <source>
        <dbReference type="EMBL" id="CAA7402489.1"/>
    </source>
</evidence>
<organism evidence="7 8">
    <name type="scientific">Spirodela intermedia</name>
    <name type="common">Intermediate duckweed</name>
    <dbReference type="NCBI Taxonomy" id="51605"/>
    <lineage>
        <taxon>Eukaryota</taxon>
        <taxon>Viridiplantae</taxon>
        <taxon>Streptophyta</taxon>
        <taxon>Embryophyta</taxon>
        <taxon>Tracheophyta</taxon>
        <taxon>Spermatophyta</taxon>
        <taxon>Magnoliopsida</taxon>
        <taxon>Liliopsida</taxon>
        <taxon>Araceae</taxon>
        <taxon>Lemnoideae</taxon>
        <taxon>Spirodela</taxon>
    </lineage>
</organism>
<reference evidence="7" key="1">
    <citation type="submission" date="2020-02" db="EMBL/GenBank/DDBJ databases">
        <authorList>
            <person name="Scholz U."/>
            <person name="Mascher M."/>
            <person name="Fiebig A."/>
        </authorList>
    </citation>
    <scope>NUCLEOTIDE SEQUENCE</scope>
</reference>
<dbReference type="Pfam" id="PF03016">
    <property type="entry name" value="Exostosin_GT47"/>
    <property type="match status" value="1"/>
</dbReference>
<evidence type="ECO:0000256" key="3">
    <source>
        <dbReference type="ARBA" id="ARBA00022676"/>
    </source>
</evidence>
<evidence type="ECO:0000259" key="6">
    <source>
        <dbReference type="Pfam" id="PF03016"/>
    </source>
</evidence>
<feature type="domain" description="Exostosin GT47" evidence="6">
    <location>
        <begin position="89"/>
        <end position="398"/>
    </location>
</feature>
<keyword evidence="4" id="KW-0735">Signal-anchor</keyword>
<keyword evidence="8" id="KW-1185">Reference proteome</keyword>
<dbReference type="GO" id="GO:0016757">
    <property type="term" value="F:glycosyltransferase activity"/>
    <property type="evidence" value="ECO:0007669"/>
    <property type="project" value="UniProtKB-KW"/>
</dbReference>
<proteinExistence type="inferred from homology"/>
<dbReference type="OrthoDB" id="1924787at2759"/>
<keyword evidence="4" id="KW-0812">Transmembrane</keyword>
<dbReference type="GO" id="GO:0000139">
    <property type="term" value="C:Golgi membrane"/>
    <property type="evidence" value="ECO:0007669"/>
    <property type="project" value="UniProtKB-SubCell"/>
</dbReference>
<dbReference type="PANTHER" id="PTHR11062">
    <property type="entry name" value="EXOSTOSIN HEPARAN SULFATE GLYCOSYLTRANSFERASE -RELATED"/>
    <property type="match status" value="1"/>
</dbReference>
<name>A0A7I8KXE9_SPIIN</name>
<dbReference type="InterPro" id="IPR004263">
    <property type="entry name" value="Exostosin"/>
</dbReference>
<evidence type="ECO:0000256" key="1">
    <source>
        <dbReference type="ARBA" id="ARBA00004323"/>
    </source>
</evidence>
<dbReference type="EMBL" id="LR746272">
    <property type="protein sequence ID" value="CAA7402489.1"/>
    <property type="molecule type" value="Genomic_DNA"/>
</dbReference>
<dbReference type="Proteomes" id="UP000663760">
    <property type="component" value="Chromosome 9"/>
</dbReference>
<dbReference type="InterPro" id="IPR040911">
    <property type="entry name" value="Exostosin_GT47"/>
</dbReference>
<comment type="subcellular location">
    <subcellularLocation>
        <location evidence="1">Golgi apparatus membrane</location>
        <topology evidence="1">Single-pass type II membrane protein</topology>
    </subcellularLocation>
</comment>
<keyword evidence="3" id="KW-0328">Glycosyltransferase</keyword>
<evidence type="ECO:0000256" key="2">
    <source>
        <dbReference type="ARBA" id="ARBA00010271"/>
    </source>
</evidence>
<keyword evidence="5" id="KW-0333">Golgi apparatus</keyword>
<dbReference type="PANTHER" id="PTHR11062:SF337">
    <property type="entry name" value="OS04G0109900 PROTEIN"/>
    <property type="match status" value="1"/>
</dbReference>
<evidence type="ECO:0000313" key="8">
    <source>
        <dbReference type="Proteomes" id="UP000663760"/>
    </source>
</evidence>
<comment type="similarity">
    <text evidence="2">Belongs to the glycosyltransferase 47 family.</text>
</comment>
<sequence>MGGGSAAHPAASEKAGGAAGLLEVEKSLARARAAIRRSAAAILNSSSPPFPPLGNSLVFQGGGGSGEFVPSGEVYRNPAAFYRSYLEMERRFKVYVYEEGEPPLAHAGPCKGLYTTEGRFINAMEDLRRAAASATAGGGRGLFLTEDPSRAHAFFMPFSVAMMVRFAYREGSYDLLPLRRLVAGYVRSVAARQPFWNRSAGTPPLPQTWVSSPLTLTRYLALQGPHVSRADPRLFFNSIRVLCNANTSEGFDPGRDVSLPEINLRTGELPVELLLPPPVGGDRPILAFFAGAGDHGPIRPALLRHWRGREEGGMSVHEQLPGGATAYYGMMRRSRFCLCPSGYEVASPRVAEAVYAGCVPVLISEGYVAPFGDVLRWEAFSLAVAPPEIPRLRGILTAVPEAEYRRLQANVGKVKRHFLFNSPPKRFDVFHMILHSVWLRRLNIRLTWPNPTTHE</sequence>
<dbReference type="AlphaFoldDB" id="A0A7I8KXE9"/>
<gene>
    <name evidence="7" type="ORF">SI8410_09013167</name>
</gene>
<evidence type="ECO:0000256" key="5">
    <source>
        <dbReference type="ARBA" id="ARBA00023034"/>
    </source>
</evidence>
<keyword evidence="3" id="KW-0808">Transferase</keyword>
<evidence type="ECO:0000256" key="4">
    <source>
        <dbReference type="ARBA" id="ARBA00022968"/>
    </source>
</evidence>
<accession>A0A7I8KXE9</accession>